<protein>
    <submittedName>
        <fullName evidence="1">p40</fullName>
    </submittedName>
</protein>
<proteinExistence type="predicted"/>
<dbReference type="Proteomes" id="UP000214353">
    <property type="component" value="Segment"/>
</dbReference>
<keyword evidence="2" id="KW-1185">Reference proteome</keyword>
<dbReference type="EMBL" id="DQ504428">
    <property type="protein sequence ID" value="ABF47428.1"/>
    <property type="molecule type" value="Genomic_DNA"/>
</dbReference>
<dbReference type="Pfam" id="PF05815">
    <property type="entry name" value="AcMNPV_Orf101"/>
    <property type="match status" value="1"/>
</dbReference>
<dbReference type="OrthoDB" id="7368at10239"/>
<organism evidence="1 2">
    <name type="scientific">Clanis bilineata nucleopolyhedrovirus</name>
    <dbReference type="NCBI Taxonomy" id="1307957"/>
    <lineage>
        <taxon>Viruses</taxon>
        <taxon>Viruses incertae sedis</taxon>
        <taxon>Naldaviricetes</taxon>
        <taxon>Lefavirales</taxon>
        <taxon>Baculoviridae</taxon>
        <taxon>Alphabaculovirus</taxon>
        <taxon>Alphabaculovirus clabilineatae</taxon>
    </lineage>
</organism>
<dbReference type="InterPro" id="IPR008562">
    <property type="entry name" value="AcMNPV_C42"/>
</dbReference>
<evidence type="ECO:0000313" key="2">
    <source>
        <dbReference type="Proteomes" id="UP000214353"/>
    </source>
</evidence>
<accession>Q0N415</accession>
<sequence length="376" mass="42937">MSAVDLFNEMVILRDKIDQQMQMDIWPKLFKLLASDDTVLELPFDDLIDFLISVANASQTKDVRRNASMVSRIAAPGGGDIDEQATIESRPLPRSGVLNLFPSTSIVRGKQVGGGESEDLSEYRKSCQRLLQYYTLSSTSCTDFKVADLVMCMIYLAKSVNYRPLYALLKISLSQDNECMPYLAPDQMFNLVELLRNLMDVPTATIDFNNIKLLKMTMNKVMNYPVTRFPRIMLLPNTSLAKDERCTIIDLFTERGEMIKKLESTQYMDALEDSRIPFCEDEEFINELLKITDNFSLPRMFFNATNSIFYTTMENYAIANCKFNLDDYNNIYRAMDLFKEMNNHHVGNEISDSLNLYLGVPIGSGSYSSSNLSKRK</sequence>
<name>Q0N415_9ABAC</name>
<reference evidence="1 2" key="1">
    <citation type="journal article" date="2009" name="BMC Genomics">
        <title>Genomic sequence, organization and characteristics of a new nucleopolyhedrovirus isolated from Clanis bilineata larva.</title>
        <authorList>
            <person name="Zhu S.Y."/>
            <person name="Yi J.P."/>
            <person name="Shen W.D."/>
            <person name="Wang L.Q."/>
            <person name="He H.G."/>
            <person name="Wang Y."/>
            <person name="Li B."/>
            <person name="Wang W.B."/>
        </authorList>
    </citation>
    <scope>NUCLEOTIDE SEQUENCE [LARGE SCALE GENOMIC DNA]</scope>
    <source>
        <strain evidence="1">DZ1</strain>
    </source>
</reference>
<evidence type="ECO:0000313" key="1">
    <source>
        <dbReference type="EMBL" id="ABF47428.1"/>
    </source>
</evidence>
<dbReference type="RefSeq" id="YP_717625.1">
    <property type="nucleotide sequence ID" value="NC_008293.1"/>
</dbReference>
<dbReference type="GeneID" id="5141925"/>
<dbReference type="KEGG" id="vg:5141925"/>